<dbReference type="AlphaFoldDB" id="A0A7N8XNB1"/>
<reference evidence="4" key="1">
    <citation type="submission" date="2025-08" db="UniProtKB">
        <authorList>
            <consortium name="Ensembl"/>
        </authorList>
    </citation>
    <scope>IDENTIFICATION</scope>
</reference>
<evidence type="ECO:0000256" key="1">
    <source>
        <dbReference type="PROSITE-ProRule" id="PRU00042"/>
    </source>
</evidence>
<dbReference type="InterPro" id="IPR036236">
    <property type="entry name" value="Znf_C2H2_sf"/>
</dbReference>
<name>A0A7N8XNB1_9TELE</name>
<keyword evidence="1" id="KW-0479">Metal-binding</keyword>
<evidence type="ECO:0000259" key="3">
    <source>
        <dbReference type="PROSITE" id="PS50157"/>
    </source>
</evidence>
<feature type="domain" description="C2H2-type" evidence="3">
    <location>
        <begin position="41"/>
        <end position="68"/>
    </location>
</feature>
<dbReference type="GeneTree" id="ENSGT00940000161268"/>
<organism evidence="4 5">
    <name type="scientific">Mastacembelus armatus</name>
    <name type="common">zig-zag eel</name>
    <dbReference type="NCBI Taxonomy" id="205130"/>
    <lineage>
        <taxon>Eukaryota</taxon>
        <taxon>Metazoa</taxon>
        <taxon>Chordata</taxon>
        <taxon>Craniata</taxon>
        <taxon>Vertebrata</taxon>
        <taxon>Euteleostomi</taxon>
        <taxon>Actinopterygii</taxon>
        <taxon>Neopterygii</taxon>
        <taxon>Teleostei</taxon>
        <taxon>Neoteleostei</taxon>
        <taxon>Acanthomorphata</taxon>
        <taxon>Anabantaria</taxon>
        <taxon>Synbranchiformes</taxon>
        <taxon>Mastacembelidae</taxon>
        <taxon>Mastacembelus</taxon>
    </lineage>
</organism>
<feature type="region of interest" description="Disordered" evidence="2">
    <location>
        <begin position="20"/>
        <end position="40"/>
    </location>
</feature>
<dbReference type="Pfam" id="PF13912">
    <property type="entry name" value="zf-C2H2_6"/>
    <property type="match status" value="1"/>
</dbReference>
<evidence type="ECO:0000256" key="2">
    <source>
        <dbReference type="SAM" id="MobiDB-lite"/>
    </source>
</evidence>
<evidence type="ECO:0000313" key="4">
    <source>
        <dbReference type="Ensembl" id="ENSMAMP00000048260.1"/>
    </source>
</evidence>
<keyword evidence="5" id="KW-1185">Reference proteome</keyword>
<evidence type="ECO:0000313" key="5">
    <source>
        <dbReference type="Proteomes" id="UP000261640"/>
    </source>
</evidence>
<dbReference type="Gene3D" id="3.30.160.60">
    <property type="entry name" value="Classic Zinc Finger"/>
    <property type="match status" value="1"/>
</dbReference>
<keyword evidence="1" id="KW-0862">Zinc</keyword>
<dbReference type="Pfam" id="PF00096">
    <property type="entry name" value="zf-C2H2"/>
    <property type="match status" value="1"/>
</dbReference>
<dbReference type="InterPro" id="IPR013087">
    <property type="entry name" value="Znf_C2H2_type"/>
</dbReference>
<dbReference type="InParanoid" id="A0A7N8XNB1"/>
<dbReference type="Proteomes" id="UP000261640">
    <property type="component" value="Unplaced"/>
</dbReference>
<dbReference type="GO" id="GO:0008270">
    <property type="term" value="F:zinc ion binding"/>
    <property type="evidence" value="ECO:0007669"/>
    <property type="project" value="UniProtKB-KW"/>
</dbReference>
<proteinExistence type="predicted"/>
<accession>A0A7N8XNB1</accession>
<sequence>CATMSKCVLKLPYTAEPLQMDQSQLPQEEKTGRPGGSQRRYNCSVCKRVYVTLSSLKRHENVHSWQRAYPCHYCNKVFALAEYQNLVHDQVLRTKTETYIAKPACPGPSVDGDAMPLCQITVKIG</sequence>
<reference evidence="4" key="2">
    <citation type="submission" date="2025-09" db="UniProtKB">
        <authorList>
            <consortium name="Ensembl"/>
        </authorList>
    </citation>
    <scope>IDENTIFICATION</scope>
</reference>
<dbReference type="PROSITE" id="PS50157">
    <property type="entry name" value="ZINC_FINGER_C2H2_2"/>
    <property type="match status" value="1"/>
</dbReference>
<dbReference type="SUPFAM" id="SSF57667">
    <property type="entry name" value="beta-beta-alpha zinc fingers"/>
    <property type="match status" value="1"/>
</dbReference>
<dbReference type="PROSITE" id="PS00028">
    <property type="entry name" value="ZINC_FINGER_C2H2_1"/>
    <property type="match status" value="1"/>
</dbReference>
<dbReference type="Ensembl" id="ENSMAMT00000066389.1">
    <property type="protein sequence ID" value="ENSMAMP00000048260.1"/>
    <property type="gene ID" value="ENSMAMG00000025275.1"/>
</dbReference>
<protein>
    <submittedName>
        <fullName evidence="4">Zinc finger and BTB domain containing 38</fullName>
    </submittedName>
</protein>
<keyword evidence="1" id="KW-0863">Zinc-finger</keyword>